<evidence type="ECO:0000313" key="3">
    <source>
        <dbReference type="EMBL" id="KAJ4397637.1"/>
    </source>
</evidence>
<feature type="domain" description="Cyanovirin-N" evidence="2">
    <location>
        <begin position="216"/>
        <end position="316"/>
    </location>
</feature>
<gene>
    <name evidence="3" type="ORF">N0V93_001870</name>
</gene>
<feature type="compositionally biased region" description="Low complexity" evidence="1">
    <location>
        <begin position="183"/>
        <end position="197"/>
    </location>
</feature>
<dbReference type="PANTHER" id="PTHR37014">
    <property type="entry name" value="EXPRESSION LETHALITY PROTEIN HEL10, PUTATIVE (AFU_ORTHOLOGUE AFUA_1G06580)-RELATED"/>
    <property type="match status" value="1"/>
</dbReference>
<evidence type="ECO:0000256" key="1">
    <source>
        <dbReference type="SAM" id="MobiDB-lite"/>
    </source>
</evidence>
<dbReference type="EMBL" id="JAPEVB010000001">
    <property type="protein sequence ID" value="KAJ4397637.1"/>
    <property type="molecule type" value="Genomic_DNA"/>
</dbReference>
<feature type="region of interest" description="Disordered" evidence="1">
    <location>
        <begin position="1"/>
        <end position="126"/>
    </location>
</feature>
<dbReference type="InterPro" id="IPR036673">
    <property type="entry name" value="Cyanovirin-N_sf"/>
</dbReference>
<feature type="compositionally biased region" description="Low complexity" evidence="1">
    <location>
        <begin position="28"/>
        <end position="65"/>
    </location>
</feature>
<dbReference type="AlphaFoldDB" id="A0A9W9D1M3"/>
<accession>A0A9W9D1M3</accession>
<comment type="caution">
    <text evidence="3">The sequence shown here is derived from an EMBL/GenBank/DDBJ whole genome shotgun (WGS) entry which is preliminary data.</text>
</comment>
<dbReference type="OrthoDB" id="2107166at2759"/>
<sequence length="317" mass="33493">MQVPHQGGSPTPYAQTGGGSQDASPYAPYQQGMYGQPSPYGQPQYEQQSYPEYAPPYQASYAPHGGAPPPAGYGYSNQSQNQYGSPPPTQQPYQHQAGPSPPGPPSPYHQGGPAKNNYQEQNVPHAEDRGVMGALAGGVTGAWAGHKVNHGFLGALGGALAGHKLQDAVGDHQKKKKKHKKSGSSSSSSSSSSSCSSRHGSPPPPTQQAPLRYAGNFSGSATQITLDQDYDLIASCSKVDGSRRLSSINLNRCLTNSDGHFKWSREGNFGASARNVRLADGGKVLEAELRNAGGHWVWDKIALDEKIGNQNGELVMV</sequence>
<keyword evidence="4" id="KW-1185">Reference proteome</keyword>
<evidence type="ECO:0000313" key="4">
    <source>
        <dbReference type="Proteomes" id="UP001140453"/>
    </source>
</evidence>
<dbReference type="PANTHER" id="PTHR37014:SF8">
    <property type="entry name" value="RICH PROTEIN, PUTATIVE (AFU_ORTHOLOGUE AFUA_7G04870)-RELATED"/>
    <property type="match status" value="1"/>
</dbReference>
<dbReference type="InterPro" id="IPR011058">
    <property type="entry name" value="Cyanovirin-N"/>
</dbReference>
<reference evidence="3" key="1">
    <citation type="submission" date="2022-10" db="EMBL/GenBank/DDBJ databases">
        <title>Tapping the CABI collections for fungal endophytes: first genome assemblies for Collariella, Neodidymelliopsis, Ascochyta clinopodiicola, Didymella pomorum, Didymosphaeria variabile, Neocosmospora piperis and Neocucurbitaria cava.</title>
        <authorList>
            <person name="Hill R."/>
        </authorList>
    </citation>
    <scope>NUCLEOTIDE SEQUENCE</scope>
    <source>
        <strain evidence="3">IMI 355082</strain>
    </source>
</reference>
<name>A0A9W9D1M3_9PEZI</name>
<dbReference type="Gene3D" id="2.30.60.10">
    <property type="entry name" value="Cyanovirin-N"/>
    <property type="match status" value="1"/>
</dbReference>
<dbReference type="SUPFAM" id="SSF51322">
    <property type="entry name" value="Cyanovirin-N"/>
    <property type="match status" value="1"/>
</dbReference>
<feature type="region of interest" description="Disordered" evidence="1">
    <location>
        <begin position="168"/>
        <end position="213"/>
    </location>
</feature>
<evidence type="ECO:0000259" key="2">
    <source>
        <dbReference type="SMART" id="SM01111"/>
    </source>
</evidence>
<protein>
    <recommendedName>
        <fullName evidence="2">Cyanovirin-N domain-containing protein</fullName>
    </recommendedName>
</protein>
<dbReference type="SMART" id="SM01111">
    <property type="entry name" value="CVNH"/>
    <property type="match status" value="1"/>
</dbReference>
<feature type="compositionally biased region" description="Basic residues" evidence="1">
    <location>
        <begin position="173"/>
        <end position="182"/>
    </location>
</feature>
<organism evidence="3 4">
    <name type="scientific">Gnomoniopsis smithogilvyi</name>
    <dbReference type="NCBI Taxonomy" id="1191159"/>
    <lineage>
        <taxon>Eukaryota</taxon>
        <taxon>Fungi</taxon>
        <taxon>Dikarya</taxon>
        <taxon>Ascomycota</taxon>
        <taxon>Pezizomycotina</taxon>
        <taxon>Sordariomycetes</taxon>
        <taxon>Sordariomycetidae</taxon>
        <taxon>Diaporthales</taxon>
        <taxon>Gnomoniaceae</taxon>
        <taxon>Gnomoniopsis</taxon>
    </lineage>
</organism>
<dbReference type="Proteomes" id="UP001140453">
    <property type="component" value="Unassembled WGS sequence"/>
</dbReference>
<proteinExistence type="predicted"/>
<dbReference type="Pfam" id="PF08881">
    <property type="entry name" value="CVNH"/>
    <property type="match status" value="1"/>
</dbReference>